<evidence type="ECO:0000313" key="3">
    <source>
        <dbReference type="Proteomes" id="UP000263377"/>
    </source>
</evidence>
<dbReference type="Gene3D" id="1.10.1220.10">
    <property type="entry name" value="Met repressor-like"/>
    <property type="match status" value="1"/>
</dbReference>
<name>A0A372ZI38_9ACTN</name>
<dbReference type="EMBL" id="QVIG01000004">
    <property type="protein sequence ID" value="RGD55421.1"/>
    <property type="molecule type" value="Genomic_DNA"/>
</dbReference>
<accession>A0A372ZI38</accession>
<dbReference type="Proteomes" id="UP000263377">
    <property type="component" value="Unassembled WGS sequence"/>
</dbReference>
<gene>
    <name evidence="2" type="ORF">DR950_41905</name>
</gene>
<dbReference type="InterPro" id="IPR013321">
    <property type="entry name" value="Arc_rbn_hlx_hlx"/>
</dbReference>
<sequence>MTSGLPDRQPALPPKAGDSGKDPMTDNPTPPSRTSPSRPAGAKQLTVWLDADLHKRMSRLKVENGQDLKSQVEEAVRDFLAKKGF</sequence>
<keyword evidence="3" id="KW-1185">Reference proteome</keyword>
<dbReference type="GO" id="GO:0006355">
    <property type="term" value="P:regulation of DNA-templated transcription"/>
    <property type="evidence" value="ECO:0007669"/>
    <property type="project" value="InterPro"/>
</dbReference>
<organism evidence="2 3">
    <name type="scientific">Kitasatospora xanthocidica</name>
    <dbReference type="NCBI Taxonomy" id="83382"/>
    <lineage>
        <taxon>Bacteria</taxon>
        <taxon>Bacillati</taxon>
        <taxon>Actinomycetota</taxon>
        <taxon>Actinomycetes</taxon>
        <taxon>Kitasatosporales</taxon>
        <taxon>Streptomycetaceae</taxon>
        <taxon>Kitasatospora</taxon>
    </lineage>
</organism>
<comment type="caution">
    <text evidence="2">The sequence shown here is derived from an EMBL/GenBank/DDBJ whole genome shotgun (WGS) entry which is preliminary data.</text>
</comment>
<feature type="region of interest" description="Disordered" evidence="1">
    <location>
        <begin position="1"/>
        <end position="44"/>
    </location>
</feature>
<reference evidence="2 3" key="1">
    <citation type="submission" date="2018-08" db="EMBL/GenBank/DDBJ databases">
        <title>Diversity &amp; Physiological Properties of Lignin-Decomposing Actinobacteria from Soil.</title>
        <authorList>
            <person name="Roh S.G."/>
            <person name="Kim S.B."/>
        </authorList>
    </citation>
    <scope>NUCLEOTIDE SEQUENCE [LARGE SCALE GENOMIC DNA]</scope>
    <source>
        <strain evidence="2 3">MMS17-GH009</strain>
    </source>
</reference>
<evidence type="ECO:0000313" key="2">
    <source>
        <dbReference type="EMBL" id="RGD55421.1"/>
    </source>
</evidence>
<protein>
    <submittedName>
        <fullName evidence="2">Uncharacterized protein</fullName>
    </submittedName>
</protein>
<evidence type="ECO:0000256" key="1">
    <source>
        <dbReference type="SAM" id="MobiDB-lite"/>
    </source>
</evidence>
<dbReference type="AlphaFoldDB" id="A0A372ZI38"/>
<proteinExistence type="predicted"/>